<organism evidence="3 4">
    <name type="scientific">Marasmius tenuissimus</name>
    <dbReference type="NCBI Taxonomy" id="585030"/>
    <lineage>
        <taxon>Eukaryota</taxon>
        <taxon>Fungi</taxon>
        <taxon>Dikarya</taxon>
        <taxon>Basidiomycota</taxon>
        <taxon>Agaricomycotina</taxon>
        <taxon>Agaricomycetes</taxon>
        <taxon>Agaricomycetidae</taxon>
        <taxon>Agaricales</taxon>
        <taxon>Marasmiineae</taxon>
        <taxon>Marasmiaceae</taxon>
        <taxon>Marasmius</taxon>
    </lineage>
</organism>
<dbReference type="EMBL" id="JBBXMP010000213">
    <property type="protein sequence ID" value="KAL0059657.1"/>
    <property type="molecule type" value="Genomic_DNA"/>
</dbReference>
<keyword evidence="4" id="KW-1185">Reference proteome</keyword>
<gene>
    <name evidence="3" type="ORF">AAF712_013560</name>
    <name evidence="2" type="ORF">AAF712_014963</name>
</gene>
<proteinExistence type="predicted"/>
<name>A0ABR2ZDB2_9AGAR</name>
<feature type="compositionally biased region" description="Polar residues" evidence="1">
    <location>
        <begin position="65"/>
        <end position="86"/>
    </location>
</feature>
<comment type="caution">
    <text evidence="3">The sequence shown here is derived from an EMBL/GenBank/DDBJ whole genome shotgun (WGS) entry which is preliminary data.</text>
</comment>
<dbReference type="Gene3D" id="3.30.420.10">
    <property type="entry name" value="Ribonuclease H-like superfamily/Ribonuclease H"/>
    <property type="match status" value="1"/>
</dbReference>
<evidence type="ECO:0008006" key="5">
    <source>
        <dbReference type="Google" id="ProtNLM"/>
    </source>
</evidence>
<dbReference type="EMBL" id="JBBXMP010000325">
    <property type="protein sequence ID" value="KAL0058369.1"/>
    <property type="molecule type" value="Genomic_DNA"/>
</dbReference>
<protein>
    <recommendedName>
        <fullName evidence="5">Reverse transcriptase zinc-binding domain-containing protein</fullName>
    </recommendedName>
</protein>
<dbReference type="InterPro" id="IPR012337">
    <property type="entry name" value="RNaseH-like_sf"/>
</dbReference>
<feature type="region of interest" description="Disordered" evidence="1">
    <location>
        <begin position="516"/>
        <end position="535"/>
    </location>
</feature>
<evidence type="ECO:0000313" key="4">
    <source>
        <dbReference type="Proteomes" id="UP001437256"/>
    </source>
</evidence>
<dbReference type="InterPro" id="IPR036397">
    <property type="entry name" value="RNaseH_sf"/>
</dbReference>
<dbReference type="Proteomes" id="UP001437256">
    <property type="component" value="Unassembled WGS sequence"/>
</dbReference>
<sequence length="535" mass="61378">MKTKDLLDTLLPKWDPRENLEEDVPQREIETINGITWTPIQPRLTSAKNLTDAFRIFTPGEKSPVTKTSPEIQIQPRSTDGTSNTRTVTTIGACRKPNEDDAKAGAGIYHEPNSEENIAESLPKNLPQTKPSAELYAIKLALANTPEDTELRVRTPSKMAFDFLTKGLTPLEDKDFLDVSTGKTMKEIIQTIRDRKSTTWITKIEPQDMGVEEAKQAQTLAAAGTNMPMQEEDINWGNPDFELNGMKLATLDQKTTYRAIRRRKKLKQKKRERTEQAMDLTKAQIEELFEYKPTNEGIWKAMRNKDMSKKQYHFMWMTAHDVYMVGDKWSREGNKPKAKENAECKHCFGKIESMTHILTECESPGQEEIWTLTRNVWKNRGTTPEWRTPGLGAIIGCGLARCRDNTESKASKKGTERLWRILLASAAHLIWVLRCERVLNKNNAPFTPKEIHNRWRTEIDARIDIDRRSTNKKYEKKALCVEIVRETWKNTLRHEGDLPDNWININSGVLVGIESDQITKTGRRPKRKQTQAPHS</sequence>
<evidence type="ECO:0000256" key="1">
    <source>
        <dbReference type="SAM" id="MobiDB-lite"/>
    </source>
</evidence>
<reference evidence="3 4" key="1">
    <citation type="submission" date="2024-05" db="EMBL/GenBank/DDBJ databases">
        <title>A draft genome resource for the thread blight pathogen Marasmius tenuissimus strain MS-2.</title>
        <authorList>
            <person name="Yulfo-Soto G.E."/>
            <person name="Baruah I.K."/>
            <person name="Amoako-Attah I."/>
            <person name="Bukari Y."/>
            <person name="Meinhardt L.W."/>
            <person name="Bailey B.A."/>
            <person name="Cohen S.P."/>
        </authorList>
    </citation>
    <scope>NUCLEOTIDE SEQUENCE [LARGE SCALE GENOMIC DNA]</scope>
    <source>
        <strain evidence="3 4">MS-2</strain>
    </source>
</reference>
<dbReference type="SUPFAM" id="SSF53098">
    <property type="entry name" value="Ribonuclease H-like"/>
    <property type="match status" value="1"/>
</dbReference>
<evidence type="ECO:0000313" key="2">
    <source>
        <dbReference type="EMBL" id="KAL0058369.1"/>
    </source>
</evidence>
<feature type="region of interest" description="Disordered" evidence="1">
    <location>
        <begin position="60"/>
        <end position="86"/>
    </location>
</feature>
<accession>A0ABR2ZDB2</accession>
<evidence type="ECO:0000313" key="3">
    <source>
        <dbReference type="EMBL" id="KAL0059657.1"/>
    </source>
</evidence>